<keyword evidence="7" id="KW-0676">Redox-active center</keyword>
<evidence type="ECO:0000313" key="11">
    <source>
        <dbReference type="Proteomes" id="UP000284109"/>
    </source>
</evidence>
<dbReference type="InterPro" id="IPR051548">
    <property type="entry name" value="Grx-like_ET"/>
</dbReference>
<gene>
    <name evidence="10" type="ORF">DS831_03570</name>
    <name evidence="9" type="ORF">DS832_00140</name>
</gene>
<evidence type="ECO:0000313" key="12">
    <source>
        <dbReference type="Proteomes" id="UP000284822"/>
    </source>
</evidence>
<dbReference type="PANTHER" id="PTHR34386">
    <property type="entry name" value="GLUTAREDOXIN"/>
    <property type="match status" value="1"/>
</dbReference>
<dbReference type="PROSITE" id="PS51354">
    <property type="entry name" value="GLUTAREDOXIN_2"/>
    <property type="match status" value="1"/>
</dbReference>
<evidence type="ECO:0000259" key="8">
    <source>
        <dbReference type="Pfam" id="PF00462"/>
    </source>
</evidence>
<dbReference type="Gene3D" id="3.40.30.10">
    <property type="entry name" value="Glutaredoxin"/>
    <property type="match status" value="1"/>
</dbReference>
<dbReference type="GO" id="GO:0045454">
    <property type="term" value="P:cell redox homeostasis"/>
    <property type="evidence" value="ECO:0007669"/>
    <property type="project" value="InterPro"/>
</dbReference>
<dbReference type="NCBIfam" id="TIGR02194">
    <property type="entry name" value="GlrX_NrdH"/>
    <property type="match status" value="1"/>
</dbReference>
<keyword evidence="4" id="KW-0813">Transport</keyword>
<reference evidence="11 12" key="1">
    <citation type="submission" date="2018-07" db="EMBL/GenBank/DDBJ databases">
        <title>Genome sequences of six Lactobacillus spp. isolated from bumble bee guts.</title>
        <authorList>
            <person name="Motta E.V.S."/>
            <person name="Moran N.A."/>
        </authorList>
    </citation>
    <scope>NUCLEOTIDE SEQUENCE [LARGE SCALE GENOMIC DNA]</scope>
    <source>
        <strain evidence="10 11">BI-1.1</strain>
        <strain evidence="9 12">LV-8.1</strain>
    </source>
</reference>
<dbReference type="RefSeq" id="WP_118900493.1">
    <property type="nucleotide sequence ID" value="NZ_CP031513.1"/>
</dbReference>
<evidence type="ECO:0000256" key="2">
    <source>
        <dbReference type="ARBA" id="ARBA00007787"/>
    </source>
</evidence>
<dbReference type="SUPFAM" id="SSF52833">
    <property type="entry name" value="Thioredoxin-like"/>
    <property type="match status" value="1"/>
</dbReference>
<accession>A0A347SSZ3</accession>
<dbReference type="Proteomes" id="UP000284822">
    <property type="component" value="Unassembled WGS sequence"/>
</dbReference>
<keyword evidence="5" id="KW-0249">Electron transport</keyword>
<dbReference type="InterPro" id="IPR036249">
    <property type="entry name" value="Thioredoxin-like_sf"/>
</dbReference>
<dbReference type="PANTHER" id="PTHR34386:SF1">
    <property type="entry name" value="GLUTAREDOXIN-LIKE PROTEIN NRDH"/>
    <property type="match status" value="1"/>
</dbReference>
<name>A0A347SSZ3_9LACO</name>
<comment type="similarity">
    <text evidence="2">Belongs to the glutaredoxin family.</text>
</comment>
<evidence type="ECO:0000256" key="4">
    <source>
        <dbReference type="ARBA" id="ARBA00022448"/>
    </source>
</evidence>
<evidence type="ECO:0000256" key="1">
    <source>
        <dbReference type="ARBA" id="ARBA00002292"/>
    </source>
</evidence>
<comment type="function">
    <text evidence="1">Electron transport system for the ribonucleotide reductase system NrdEF.</text>
</comment>
<dbReference type="InterPro" id="IPR011909">
    <property type="entry name" value="GlrX_NrdH"/>
</dbReference>
<evidence type="ECO:0000256" key="5">
    <source>
        <dbReference type="ARBA" id="ARBA00022982"/>
    </source>
</evidence>
<dbReference type="Pfam" id="PF00462">
    <property type="entry name" value="Glutaredoxin"/>
    <property type="match status" value="1"/>
</dbReference>
<keyword evidence="11" id="KW-1185">Reference proteome</keyword>
<dbReference type="GO" id="GO:0009055">
    <property type="term" value="F:electron transfer activity"/>
    <property type="evidence" value="ECO:0007669"/>
    <property type="project" value="TreeGrafter"/>
</dbReference>
<sequence>MKNPITVFTKNGCIQCKMTKRFLNEHNVHFEERNINNQPQYLDYLKQQGFQSVPVVMAADNNPIVGFRPDELKELTH</sequence>
<evidence type="ECO:0000313" key="9">
    <source>
        <dbReference type="EMBL" id="RHW48836.1"/>
    </source>
</evidence>
<dbReference type="InterPro" id="IPR002109">
    <property type="entry name" value="Glutaredoxin"/>
</dbReference>
<evidence type="ECO:0000313" key="10">
    <source>
        <dbReference type="EMBL" id="RHW51115.1"/>
    </source>
</evidence>
<dbReference type="CDD" id="cd02976">
    <property type="entry name" value="NrdH"/>
    <property type="match status" value="1"/>
</dbReference>
<feature type="domain" description="Glutaredoxin" evidence="8">
    <location>
        <begin position="5"/>
        <end position="58"/>
    </location>
</feature>
<keyword evidence="6" id="KW-1015">Disulfide bond</keyword>
<dbReference type="KEGG" id="lbm:DS830_06535"/>
<dbReference type="OrthoDB" id="9795531at2"/>
<organism evidence="10 11">
    <name type="scientific">Bombilactobacillus bombi</name>
    <dbReference type="NCBI Taxonomy" id="1303590"/>
    <lineage>
        <taxon>Bacteria</taxon>
        <taxon>Bacillati</taxon>
        <taxon>Bacillota</taxon>
        <taxon>Bacilli</taxon>
        <taxon>Lactobacillales</taxon>
        <taxon>Lactobacillaceae</taxon>
        <taxon>Bombilactobacillus</taxon>
    </lineage>
</organism>
<dbReference type="AlphaFoldDB" id="A0A347SSZ3"/>
<dbReference type="EMBL" id="QOCR01000002">
    <property type="protein sequence ID" value="RHW51115.1"/>
    <property type="molecule type" value="Genomic_DNA"/>
</dbReference>
<evidence type="ECO:0000256" key="3">
    <source>
        <dbReference type="ARBA" id="ARBA00017945"/>
    </source>
</evidence>
<dbReference type="EMBL" id="QOCS01000001">
    <property type="protein sequence ID" value="RHW48836.1"/>
    <property type="molecule type" value="Genomic_DNA"/>
</dbReference>
<protein>
    <recommendedName>
        <fullName evidence="3">Glutaredoxin-like protein NrdH</fullName>
    </recommendedName>
</protein>
<dbReference type="Proteomes" id="UP000284109">
    <property type="component" value="Unassembled WGS sequence"/>
</dbReference>
<evidence type="ECO:0000256" key="6">
    <source>
        <dbReference type="ARBA" id="ARBA00023157"/>
    </source>
</evidence>
<comment type="caution">
    <text evidence="10">The sequence shown here is derived from an EMBL/GenBank/DDBJ whole genome shotgun (WGS) entry which is preliminary data.</text>
</comment>
<evidence type="ECO:0000256" key="7">
    <source>
        <dbReference type="ARBA" id="ARBA00023284"/>
    </source>
</evidence>
<proteinExistence type="inferred from homology"/>